<protein>
    <submittedName>
        <fullName evidence="1">Uncharacterized protein</fullName>
    </submittedName>
</protein>
<keyword evidence="2" id="KW-1185">Reference proteome</keyword>
<comment type="caution">
    <text evidence="1">The sequence shown here is derived from an EMBL/GenBank/DDBJ whole genome shotgun (WGS) entry which is preliminary data.</text>
</comment>
<evidence type="ECO:0000313" key="2">
    <source>
        <dbReference type="Proteomes" id="UP001147760"/>
    </source>
</evidence>
<sequence>MFPTAQVSGTGLSSQTGLGYQKTTYAPGKAGLWPTSTIFDRGYWWFGTWKTCIYQFAIVKNDMGSPSCKFP</sequence>
<dbReference type="Proteomes" id="UP001147760">
    <property type="component" value="Unassembled WGS sequence"/>
</dbReference>
<evidence type="ECO:0000313" key="1">
    <source>
        <dbReference type="EMBL" id="KAJ5479645.1"/>
    </source>
</evidence>
<accession>A0A9X0BR34</accession>
<dbReference type="EMBL" id="JAPWDO010000003">
    <property type="protein sequence ID" value="KAJ5479645.1"/>
    <property type="molecule type" value="Genomic_DNA"/>
</dbReference>
<reference evidence="1" key="1">
    <citation type="submission" date="2022-12" db="EMBL/GenBank/DDBJ databases">
        <authorList>
            <person name="Petersen C."/>
        </authorList>
    </citation>
    <scope>NUCLEOTIDE SEQUENCE</scope>
    <source>
        <strain evidence="1">IBT 17660</strain>
    </source>
</reference>
<gene>
    <name evidence="1" type="ORF">N7530_005154</name>
</gene>
<reference evidence="1" key="2">
    <citation type="journal article" date="2023" name="IMA Fungus">
        <title>Comparative genomic study of the Penicillium genus elucidates a diverse pangenome and 15 lateral gene transfer events.</title>
        <authorList>
            <person name="Petersen C."/>
            <person name="Sorensen T."/>
            <person name="Nielsen M.R."/>
            <person name="Sondergaard T.E."/>
            <person name="Sorensen J.L."/>
            <person name="Fitzpatrick D.A."/>
            <person name="Frisvad J.C."/>
            <person name="Nielsen K.L."/>
        </authorList>
    </citation>
    <scope>NUCLEOTIDE SEQUENCE</scope>
    <source>
        <strain evidence="1">IBT 17660</strain>
    </source>
</reference>
<name>A0A9X0BR34_9EURO</name>
<organism evidence="1 2">
    <name type="scientific">Penicillium desertorum</name>
    <dbReference type="NCBI Taxonomy" id="1303715"/>
    <lineage>
        <taxon>Eukaryota</taxon>
        <taxon>Fungi</taxon>
        <taxon>Dikarya</taxon>
        <taxon>Ascomycota</taxon>
        <taxon>Pezizomycotina</taxon>
        <taxon>Eurotiomycetes</taxon>
        <taxon>Eurotiomycetidae</taxon>
        <taxon>Eurotiales</taxon>
        <taxon>Aspergillaceae</taxon>
        <taxon>Penicillium</taxon>
    </lineage>
</organism>
<proteinExistence type="predicted"/>
<dbReference type="AlphaFoldDB" id="A0A9X0BR34"/>